<proteinExistence type="predicted"/>
<feature type="compositionally biased region" description="Polar residues" evidence="2">
    <location>
        <begin position="367"/>
        <end position="376"/>
    </location>
</feature>
<feature type="compositionally biased region" description="Low complexity" evidence="2">
    <location>
        <begin position="350"/>
        <end position="366"/>
    </location>
</feature>
<evidence type="ECO:0000256" key="2">
    <source>
        <dbReference type="SAM" id="MobiDB-lite"/>
    </source>
</evidence>
<accession>A0A9W6XC06</accession>
<reference evidence="3" key="1">
    <citation type="submission" date="2023-04" db="EMBL/GenBank/DDBJ databases">
        <title>Phytophthora lilii NBRC 32176.</title>
        <authorList>
            <person name="Ichikawa N."/>
            <person name="Sato H."/>
            <person name="Tonouchi N."/>
        </authorList>
    </citation>
    <scope>NUCLEOTIDE SEQUENCE</scope>
    <source>
        <strain evidence="3">NBRC 32176</strain>
    </source>
</reference>
<dbReference type="OrthoDB" id="3222at2759"/>
<keyword evidence="4" id="KW-1185">Reference proteome</keyword>
<organism evidence="3 4">
    <name type="scientific">Phytophthora lilii</name>
    <dbReference type="NCBI Taxonomy" id="2077276"/>
    <lineage>
        <taxon>Eukaryota</taxon>
        <taxon>Sar</taxon>
        <taxon>Stramenopiles</taxon>
        <taxon>Oomycota</taxon>
        <taxon>Peronosporomycetes</taxon>
        <taxon>Peronosporales</taxon>
        <taxon>Peronosporaceae</taxon>
        <taxon>Phytophthora</taxon>
    </lineage>
</organism>
<dbReference type="AlphaFoldDB" id="A0A9W6XC06"/>
<feature type="region of interest" description="Disordered" evidence="2">
    <location>
        <begin position="565"/>
        <end position="677"/>
    </location>
</feature>
<gene>
    <name evidence="3" type="ORF">Plil01_001506100</name>
</gene>
<feature type="coiled-coil region" evidence="1">
    <location>
        <begin position="248"/>
        <end position="282"/>
    </location>
</feature>
<sequence length="677" mass="75430">MDWQVGAEAISDSDFDEDTEQLDIHGMLDGGAEDGRQGEKQVHARIRAVYNDVGRSSISMKHVTSNATSALNSKVKGFQGAEIHDEYFRLLDAETELKAACLQEQQKRVKTVAHVRRLEEIITMKDKKIESLLHAKAVGADRSMSTSKSVVQRDMAERDRQYHALTQKLRQKIAQQSQLLSSYEEAMQSLRSGIKSTNLAELEEERSQLYEELHHHQEILGRQRLEWEAHQQKLVAFAEAEASNKLQIAKLQQENKVIAHEKRKLEQEVGALKSRVELLQSNLALEQRKRTYDRDFSESVGKHAPSTPTQKEMLAQALDEMKKLMRKETLASIRREKLKSPKTGTITDKPASVVATTSSPSVSLTPKTPNRSTSMSPRKYRSSSAALIRYNGTALQQANQTKQLSLGKRSHRSTIDGVSVDAFSTPVAPVLQTSSLQNQSTVEQVDQTQRELVHAVQPEAQIALSQGSHESQHDTITQRDDNVARECSNTLSTLSCKDEQQNALESLTQSCQSSNLKVYPVSCQRSDISVVEVDQNTDKELSEMQQKQIASSERLLLLDDNDPESELSAELLDDAEHPKLRSDAEIEAPSPDDAINAPLIEFNTKPSTNEVSSPDNRGQPSQDFDYPSDFYDADARTSTEGDNEGSSEDGEGNASESSEYSRGSQDSEDSKETTEDT</sequence>
<name>A0A9W6XC06_9STRA</name>
<protein>
    <submittedName>
        <fullName evidence="3">Unnamed protein product</fullName>
    </submittedName>
</protein>
<feature type="coiled-coil region" evidence="1">
    <location>
        <begin position="166"/>
        <end position="219"/>
    </location>
</feature>
<evidence type="ECO:0000256" key="1">
    <source>
        <dbReference type="SAM" id="Coils"/>
    </source>
</evidence>
<evidence type="ECO:0000313" key="3">
    <source>
        <dbReference type="EMBL" id="GMF35459.1"/>
    </source>
</evidence>
<dbReference type="EMBL" id="BSXW01001284">
    <property type="protein sequence ID" value="GMF35459.1"/>
    <property type="molecule type" value="Genomic_DNA"/>
</dbReference>
<feature type="compositionally biased region" description="Acidic residues" evidence="2">
    <location>
        <begin position="641"/>
        <end position="651"/>
    </location>
</feature>
<evidence type="ECO:0000313" key="4">
    <source>
        <dbReference type="Proteomes" id="UP001165083"/>
    </source>
</evidence>
<dbReference type="Proteomes" id="UP001165083">
    <property type="component" value="Unassembled WGS sequence"/>
</dbReference>
<comment type="caution">
    <text evidence="3">The sequence shown here is derived from an EMBL/GenBank/DDBJ whole genome shotgun (WGS) entry which is preliminary data.</text>
</comment>
<feature type="compositionally biased region" description="Basic and acidic residues" evidence="2">
    <location>
        <begin position="668"/>
        <end position="677"/>
    </location>
</feature>
<keyword evidence="1" id="KW-0175">Coiled coil</keyword>
<feature type="compositionally biased region" description="Polar residues" evidence="2">
    <location>
        <begin position="604"/>
        <end position="622"/>
    </location>
</feature>
<feature type="region of interest" description="Disordered" evidence="2">
    <location>
        <begin position="332"/>
        <end position="380"/>
    </location>
</feature>
<feature type="compositionally biased region" description="Basic and acidic residues" evidence="2">
    <location>
        <begin position="574"/>
        <end position="584"/>
    </location>
</feature>